<evidence type="ECO:0008006" key="3">
    <source>
        <dbReference type="Google" id="ProtNLM"/>
    </source>
</evidence>
<organism evidence="1 2">
    <name type="scientific">Vibrio kanaloae</name>
    <dbReference type="NCBI Taxonomy" id="170673"/>
    <lineage>
        <taxon>Bacteria</taxon>
        <taxon>Pseudomonadati</taxon>
        <taxon>Pseudomonadota</taxon>
        <taxon>Gammaproteobacteria</taxon>
        <taxon>Vibrionales</taxon>
        <taxon>Vibrionaceae</taxon>
        <taxon>Vibrio</taxon>
    </lineage>
</organism>
<proteinExistence type="predicted"/>
<sequence>MPISFKPIEEKDSWFGAAWSVDDEDELASIIARVAIGQSRVAERILKATSSSHVNYPKSGYDAARQLLTVKSGEKPYHRDGWVFQVISWVAAHQSYKNSYIRAPQMIKADKGLDGFLIENDSKGISKAVILEDKATENPRNKIKNSVLPEFETFEKGERDNELIASVVSLLERSGCADPDSVVAEILWDEKRAYRIAVTVGDSHSTQTGLRSLFKDYDVSVVGDRSKRRGDILHQNSFRNWIDILSKKAIAIINMEESNSNV</sequence>
<keyword evidence="2" id="KW-1185">Reference proteome</keyword>
<reference evidence="1 2" key="1">
    <citation type="submission" date="2024-06" db="EMBL/GenBank/DDBJ databases">
        <authorList>
            <person name="Steensen K."/>
            <person name="Seneca J."/>
            <person name="Bartlau N."/>
            <person name="Yu A.X."/>
            <person name="Polz M.F."/>
        </authorList>
    </citation>
    <scope>NUCLEOTIDE SEQUENCE [LARGE SCALE GENOMIC DNA]</scope>
    <source>
        <strain evidence="1 2">5S240</strain>
    </source>
</reference>
<evidence type="ECO:0000313" key="1">
    <source>
        <dbReference type="EMBL" id="MEZ8090077.1"/>
    </source>
</evidence>
<evidence type="ECO:0000313" key="2">
    <source>
        <dbReference type="Proteomes" id="UP001569177"/>
    </source>
</evidence>
<comment type="caution">
    <text evidence="1">The sequence shown here is derived from an EMBL/GenBank/DDBJ whole genome shotgun (WGS) entry which is preliminary data.</text>
</comment>
<name>A0ABV4LDX4_9VIBR</name>
<accession>A0ABV4LDX4</accession>
<protein>
    <recommendedName>
        <fullName evidence="3">Restriction endonuclease</fullName>
    </recommendedName>
</protein>
<dbReference type="Proteomes" id="UP001569177">
    <property type="component" value="Unassembled WGS sequence"/>
</dbReference>
<dbReference type="RefSeq" id="WP_017056227.1">
    <property type="nucleotide sequence ID" value="NZ_JBGONX010000013.1"/>
</dbReference>
<gene>
    <name evidence="1" type="ORF">ACED24_08440</name>
</gene>
<dbReference type="EMBL" id="JBGOOJ010000006">
    <property type="protein sequence ID" value="MEZ8090077.1"/>
    <property type="molecule type" value="Genomic_DNA"/>
</dbReference>